<organism evidence="3 4">
    <name type="scientific">Paractinoplanes rhizophilus</name>
    <dbReference type="NCBI Taxonomy" id="1416877"/>
    <lineage>
        <taxon>Bacteria</taxon>
        <taxon>Bacillati</taxon>
        <taxon>Actinomycetota</taxon>
        <taxon>Actinomycetes</taxon>
        <taxon>Micromonosporales</taxon>
        <taxon>Micromonosporaceae</taxon>
        <taxon>Paractinoplanes</taxon>
    </lineage>
</organism>
<dbReference type="Gene3D" id="3.40.710.10">
    <property type="entry name" value="DD-peptidase/beta-lactamase superfamily"/>
    <property type="match status" value="1"/>
</dbReference>
<comment type="caution">
    <text evidence="3">The sequence shown here is derived from an EMBL/GenBank/DDBJ whole genome shotgun (WGS) entry which is preliminary data.</text>
</comment>
<evidence type="ECO:0000313" key="4">
    <source>
        <dbReference type="Proteomes" id="UP001596548"/>
    </source>
</evidence>
<dbReference type="PANTHER" id="PTHR35333:SF3">
    <property type="entry name" value="BETA-LACTAMASE-TYPE TRANSPEPTIDASE FOLD CONTAINING PROTEIN"/>
    <property type="match status" value="1"/>
</dbReference>
<feature type="region of interest" description="Disordered" evidence="1">
    <location>
        <begin position="37"/>
        <end position="68"/>
    </location>
</feature>
<proteinExistence type="predicted"/>
<feature type="domain" description="Beta-lactamase class A catalytic" evidence="2">
    <location>
        <begin position="143"/>
        <end position="228"/>
    </location>
</feature>
<dbReference type="InterPro" id="IPR045155">
    <property type="entry name" value="Beta-lactam_cat"/>
</dbReference>
<accession>A0ABW2HWL1</accession>
<keyword evidence="4" id="KW-1185">Reference proteome</keyword>
<sequence>MRGNRIAIFAVAAAVILGGGGLIALGLGGTDAATSLSPSSLIHGDKPSSAAASPSPTGPSPEELAKAKRDKQVKALDAALRKLDATSPEFSVAVLDRKTGAKYAYRGAEKYDTASIVKAQILACVLLTDQDAGREPTKTEMALAKPMIRLSDNNAATSLFQRVGARSGLTKCNKRLGLTHTVVNSSWGLTRTTADDQIRLLAELADTKGPLDAGSRKTAFTLMSTVSSAQDWGVPSIAKTGETAIVKNGWDTRSADGGLWAVNTIGRVTSDDVDVAVAVLSHDNKSMEGGITLVQKVAKLTRQYLQY</sequence>
<keyword evidence="3" id="KW-0378">Hydrolase</keyword>
<evidence type="ECO:0000313" key="3">
    <source>
        <dbReference type="EMBL" id="MFC7277221.1"/>
    </source>
</evidence>
<dbReference type="InterPro" id="IPR012338">
    <property type="entry name" value="Beta-lactam/transpept-like"/>
</dbReference>
<protein>
    <submittedName>
        <fullName evidence="3">Serine hydrolase</fullName>
    </submittedName>
</protein>
<name>A0ABW2HWL1_9ACTN</name>
<dbReference type="PANTHER" id="PTHR35333">
    <property type="entry name" value="BETA-LACTAMASE"/>
    <property type="match status" value="1"/>
</dbReference>
<dbReference type="SUPFAM" id="SSF56601">
    <property type="entry name" value="beta-lactamase/transpeptidase-like"/>
    <property type="match status" value="1"/>
</dbReference>
<evidence type="ECO:0000259" key="2">
    <source>
        <dbReference type="Pfam" id="PF13354"/>
    </source>
</evidence>
<dbReference type="Proteomes" id="UP001596548">
    <property type="component" value="Unassembled WGS sequence"/>
</dbReference>
<dbReference type="RefSeq" id="WP_378972533.1">
    <property type="nucleotide sequence ID" value="NZ_JBHTBJ010000020.1"/>
</dbReference>
<reference evidence="4" key="1">
    <citation type="journal article" date="2019" name="Int. J. Syst. Evol. Microbiol.">
        <title>The Global Catalogue of Microorganisms (GCM) 10K type strain sequencing project: providing services to taxonomists for standard genome sequencing and annotation.</title>
        <authorList>
            <consortium name="The Broad Institute Genomics Platform"/>
            <consortium name="The Broad Institute Genome Sequencing Center for Infectious Disease"/>
            <person name="Wu L."/>
            <person name="Ma J."/>
        </authorList>
    </citation>
    <scope>NUCLEOTIDE SEQUENCE [LARGE SCALE GENOMIC DNA]</scope>
    <source>
        <strain evidence="4">XZYJT-10</strain>
    </source>
</reference>
<dbReference type="GO" id="GO:0016787">
    <property type="term" value="F:hydrolase activity"/>
    <property type="evidence" value="ECO:0007669"/>
    <property type="project" value="UniProtKB-KW"/>
</dbReference>
<evidence type="ECO:0000256" key="1">
    <source>
        <dbReference type="SAM" id="MobiDB-lite"/>
    </source>
</evidence>
<dbReference type="EMBL" id="JBHTBJ010000020">
    <property type="protein sequence ID" value="MFC7277221.1"/>
    <property type="molecule type" value="Genomic_DNA"/>
</dbReference>
<dbReference type="InterPro" id="IPR000871">
    <property type="entry name" value="Beta-lactam_class-A"/>
</dbReference>
<dbReference type="Pfam" id="PF13354">
    <property type="entry name" value="Beta-lactamase2"/>
    <property type="match status" value="1"/>
</dbReference>
<gene>
    <name evidence="3" type="ORF">ACFQS1_24780</name>
</gene>